<dbReference type="GO" id="GO:0005739">
    <property type="term" value="C:mitochondrion"/>
    <property type="evidence" value="ECO:0007669"/>
    <property type="project" value="TreeGrafter"/>
</dbReference>
<proteinExistence type="inferred from homology"/>
<evidence type="ECO:0000256" key="7">
    <source>
        <dbReference type="SAM" id="Phobius"/>
    </source>
</evidence>
<evidence type="ECO:0000256" key="3">
    <source>
        <dbReference type="ARBA" id="ARBA00022692"/>
    </source>
</evidence>
<accession>A0AAX4H6D9</accession>
<dbReference type="GO" id="GO:0005886">
    <property type="term" value="C:plasma membrane"/>
    <property type="evidence" value="ECO:0007669"/>
    <property type="project" value="TreeGrafter"/>
</dbReference>
<dbReference type="EMBL" id="CP138894">
    <property type="protein sequence ID" value="WPK23924.1"/>
    <property type="molecule type" value="Genomic_DNA"/>
</dbReference>
<dbReference type="InterPro" id="IPR011993">
    <property type="entry name" value="PH-like_dom_sf"/>
</dbReference>
<dbReference type="Gene3D" id="2.30.29.30">
    <property type="entry name" value="Pleckstrin-homology domain (PH domain)/Phosphotyrosine-binding domain (PTB)"/>
    <property type="match status" value="1"/>
</dbReference>
<feature type="region of interest" description="Disordered" evidence="6">
    <location>
        <begin position="58"/>
        <end position="95"/>
    </location>
</feature>
<keyword evidence="5 7" id="KW-0472">Membrane</keyword>
<dbReference type="Proteomes" id="UP001338582">
    <property type="component" value="Chromosome 1"/>
</dbReference>
<feature type="domain" description="VASt" evidence="8">
    <location>
        <begin position="620"/>
        <end position="793"/>
    </location>
</feature>
<evidence type="ECO:0000256" key="1">
    <source>
        <dbReference type="ARBA" id="ARBA00004167"/>
    </source>
</evidence>
<dbReference type="InterPro" id="IPR031968">
    <property type="entry name" value="VASt"/>
</dbReference>
<dbReference type="GO" id="GO:0005789">
    <property type="term" value="C:endoplasmic reticulum membrane"/>
    <property type="evidence" value="ECO:0007669"/>
    <property type="project" value="TreeGrafter"/>
</dbReference>
<dbReference type="SMART" id="SM00568">
    <property type="entry name" value="GRAM"/>
    <property type="match status" value="1"/>
</dbReference>
<keyword evidence="4 7" id="KW-1133">Transmembrane helix</keyword>
<dbReference type="RefSeq" id="XP_062876308.1">
    <property type="nucleotide sequence ID" value="XM_063020238.1"/>
</dbReference>
<sequence>MFLSACTALIFFHARSSYSIASASLTSPIPTFQEFFQRRIQASGPIIRQTFPMEQDDDAWSYSFPPSMEDLTSPEANSSQIGSEESGSNDASSKVSEQVIEELMGTNTVSGDSLGNSTIKIAPSSLFDGSMGSDLTIPKTPKTPKGRRRTVDLEQDLEQRIIQVPKYNESSSLRSELSVAGDASQTNGGPIAGETSSRVSTGQSSNGADSSLHLQPAFMLKPALPADPQTTMEDVNSIMSKEGVANTSKSNDDGSAGLPQTSPVAGSEFRNSLRMWQQKSSEAEPADVRVEPSASSVDSGFVRRTLTSMTSPIFAYGSKPEDPDRLNGTEASPKVITYRKNTHERKESDSYSELLDKEERFDPKLYVSEKYKDTSYRYATIRRNVDFHQIFRSHDLTDRLLDDFACALSREILLQGRIYVTEQSVCFNSNLLGWVTSLVIQFEEIIRIEKKSTAGLFPNGILIETKDAKHNFASFLSRDATFDFIRTVWLKAVGKDLSDLDLVSSEESQGTDVNEDLQTTSQRRISNYIMSIDEDAQGGEAWSENSLDITENDDDYSSENEENIVAIAEKTEVLPLETLVNTTTDHLECVDLKETSKYQNKGPLVNQPTNIGRAFEDSENEIEVANAIIPAPLGIVFDVMFGSANTDFHKKVLESQGATEVSDYGAFLPNDEDEALMERKYTYRRPLGYSIGPKSTKCCVSEIIEHLDYSDHAVVLSITSTPDVPSGGSFTVRTRYYFLWADGNQTQIKIAFYVKWSGTSWIKGMVEKLTLSAQHTVNKEILEMLKQEVEDHTYKKTGASKVAVTLEKQTITQVPKRVHAKSRDEKRRPKHEIPEANTGWTKDYVPMSFLAFFVAFIFILVLMQWRLVKLSSETKNLIEQQMQLTSSLVQLIMKNSPEGRTAVSSGNEAQEQAALLVKQALQLLDKTQS</sequence>
<dbReference type="KEGG" id="asau:88172240"/>
<dbReference type="GO" id="GO:0032541">
    <property type="term" value="C:cortical endoplasmic reticulum"/>
    <property type="evidence" value="ECO:0007669"/>
    <property type="project" value="TreeGrafter"/>
</dbReference>
<evidence type="ECO:0000256" key="6">
    <source>
        <dbReference type="SAM" id="MobiDB-lite"/>
    </source>
</evidence>
<reference evidence="9 10" key="1">
    <citation type="submission" date="2023-10" db="EMBL/GenBank/DDBJ databases">
        <title>Draft Genome Sequence of Candida saopaulonensis from a very Premature Infant with Sepsis.</title>
        <authorList>
            <person name="Ning Y."/>
            <person name="Dai R."/>
            <person name="Xiao M."/>
            <person name="Xu Y."/>
            <person name="Yan Q."/>
            <person name="Zhang L."/>
        </authorList>
    </citation>
    <scope>NUCLEOTIDE SEQUENCE [LARGE SCALE GENOMIC DNA]</scope>
    <source>
        <strain evidence="9 10">19XY460</strain>
    </source>
</reference>
<evidence type="ECO:0000259" key="8">
    <source>
        <dbReference type="PROSITE" id="PS51778"/>
    </source>
</evidence>
<evidence type="ECO:0000313" key="10">
    <source>
        <dbReference type="Proteomes" id="UP001338582"/>
    </source>
</evidence>
<dbReference type="PANTHER" id="PTHR23319:SF4">
    <property type="entry name" value="GRAM DOMAIN CONTAINING 1B, ISOFORM E"/>
    <property type="match status" value="1"/>
</dbReference>
<organism evidence="9 10">
    <name type="scientific">Australozyma saopauloensis</name>
    <dbReference type="NCBI Taxonomy" id="291208"/>
    <lineage>
        <taxon>Eukaryota</taxon>
        <taxon>Fungi</taxon>
        <taxon>Dikarya</taxon>
        <taxon>Ascomycota</taxon>
        <taxon>Saccharomycotina</taxon>
        <taxon>Pichiomycetes</taxon>
        <taxon>Metschnikowiaceae</taxon>
        <taxon>Australozyma</taxon>
    </lineage>
</organism>
<feature type="compositionally biased region" description="Polar residues" evidence="6">
    <location>
        <begin position="183"/>
        <end position="211"/>
    </location>
</feature>
<comment type="similarity">
    <text evidence="2">Belongs to the YSP2 family.</text>
</comment>
<protein>
    <recommendedName>
        <fullName evidence="8">VASt domain-containing protein</fullName>
    </recommendedName>
</protein>
<feature type="region of interest" description="Disordered" evidence="6">
    <location>
        <begin position="815"/>
        <end position="834"/>
    </location>
</feature>
<keyword evidence="10" id="KW-1185">Reference proteome</keyword>
<feature type="compositionally biased region" description="Basic and acidic residues" evidence="6">
    <location>
        <begin position="821"/>
        <end position="834"/>
    </location>
</feature>
<evidence type="ECO:0000313" key="9">
    <source>
        <dbReference type="EMBL" id="WPK23924.1"/>
    </source>
</evidence>
<keyword evidence="3 7" id="KW-0812">Transmembrane</keyword>
<feature type="region of interest" description="Disordered" evidence="6">
    <location>
        <begin position="169"/>
        <end position="211"/>
    </location>
</feature>
<dbReference type="InterPro" id="IPR004182">
    <property type="entry name" value="GRAM"/>
</dbReference>
<name>A0AAX4H6D9_9ASCO</name>
<dbReference type="GO" id="GO:0032934">
    <property type="term" value="F:sterol binding"/>
    <property type="evidence" value="ECO:0007669"/>
    <property type="project" value="TreeGrafter"/>
</dbReference>
<feature type="compositionally biased region" description="Polar residues" evidence="6">
    <location>
        <begin position="74"/>
        <end position="95"/>
    </location>
</feature>
<comment type="subcellular location">
    <subcellularLocation>
        <location evidence="1">Membrane</location>
        <topology evidence="1">Single-pass membrane protein</topology>
    </subcellularLocation>
</comment>
<feature type="transmembrane region" description="Helical" evidence="7">
    <location>
        <begin position="844"/>
        <end position="865"/>
    </location>
</feature>
<evidence type="ECO:0000256" key="5">
    <source>
        <dbReference type="ARBA" id="ARBA00023136"/>
    </source>
</evidence>
<dbReference type="GeneID" id="88172240"/>
<dbReference type="Pfam" id="PF16016">
    <property type="entry name" value="VASt"/>
    <property type="match status" value="1"/>
</dbReference>
<gene>
    <name evidence="9" type="ORF">PUMCH_001174</name>
</gene>
<evidence type="ECO:0000256" key="4">
    <source>
        <dbReference type="ARBA" id="ARBA00022989"/>
    </source>
</evidence>
<dbReference type="GO" id="GO:0120015">
    <property type="term" value="F:sterol transfer activity"/>
    <property type="evidence" value="ECO:0007669"/>
    <property type="project" value="TreeGrafter"/>
</dbReference>
<dbReference type="Pfam" id="PF02893">
    <property type="entry name" value="GRAM"/>
    <property type="match status" value="1"/>
</dbReference>
<dbReference type="GO" id="GO:0032366">
    <property type="term" value="P:intracellular sterol transport"/>
    <property type="evidence" value="ECO:0007669"/>
    <property type="project" value="TreeGrafter"/>
</dbReference>
<dbReference type="AlphaFoldDB" id="A0AAX4H6D9"/>
<evidence type="ECO:0000256" key="2">
    <source>
        <dbReference type="ARBA" id="ARBA00006582"/>
    </source>
</evidence>
<dbReference type="InterPro" id="IPR051482">
    <property type="entry name" value="Cholesterol_transport"/>
</dbReference>
<dbReference type="CDD" id="cd13220">
    <property type="entry name" value="PH-GRAM_GRAMDC"/>
    <property type="match status" value="1"/>
</dbReference>
<feature type="region of interest" description="Disordered" evidence="6">
    <location>
        <begin position="130"/>
        <end position="150"/>
    </location>
</feature>
<feature type="region of interest" description="Disordered" evidence="6">
    <location>
        <begin position="243"/>
        <end position="297"/>
    </location>
</feature>
<dbReference type="PANTHER" id="PTHR23319">
    <property type="entry name" value="GRAM DOMAIN CONTAINING 1B, ISOFORM E"/>
    <property type="match status" value="1"/>
</dbReference>
<dbReference type="GO" id="GO:0140268">
    <property type="term" value="C:endoplasmic reticulum-plasma membrane contact site"/>
    <property type="evidence" value="ECO:0007669"/>
    <property type="project" value="TreeGrafter"/>
</dbReference>
<dbReference type="PROSITE" id="PS51778">
    <property type="entry name" value="VAST"/>
    <property type="match status" value="1"/>
</dbReference>